<dbReference type="Pfam" id="PF00581">
    <property type="entry name" value="Rhodanese"/>
    <property type="match status" value="1"/>
</dbReference>
<dbReference type="SMART" id="SM00450">
    <property type="entry name" value="RHOD"/>
    <property type="match status" value="1"/>
</dbReference>
<dbReference type="SUPFAM" id="SSF52821">
    <property type="entry name" value="Rhodanese/Cell cycle control phosphatase"/>
    <property type="match status" value="1"/>
</dbReference>
<reference evidence="2 3" key="1">
    <citation type="submission" date="2018-08" db="EMBL/GenBank/DDBJ databases">
        <title>Thalassotalea euphylliae genome.</title>
        <authorList>
            <person name="Summers S."/>
            <person name="Rice S.A."/>
            <person name="Freckelton M.L."/>
            <person name="Nedved B.T."/>
            <person name="Hadfield M.G."/>
        </authorList>
    </citation>
    <scope>NUCLEOTIDE SEQUENCE [LARGE SCALE GENOMIC DNA]</scope>
    <source>
        <strain evidence="2 3">H1</strain>
    </source>
</reference>
<dbReference type="Gene3D" id="3.40.250.10">
    <property type="entry name" value="Rhodanese-like domain"/>
    <property type="match status" value="1"/>
</dbReference>
<evidence type="ECO:0000313" key="3">
    <source>
        <dbReference type="Proteomes" id="UP000256478"/>
    </source>
</evidence>
<dbReference type="InterPro" id="IPR036873">
    <property type="entry name" value="Rhodanese-like_dom_sf"/>
</dbReference>
<dbReference type="GO" id="GO:0004792">
    <property type="term" value="F:thiosulfate-cyanide sulfurtransferase activity"/>
    <property type="evidence" value="ECO:0007669"/>
    <property type="project" value="TreeGrafter"/>
</dbReference>
<dbReference type="PANTHER" id="PTHR44086:SF10">
    <property type="entry name" value="THIOSULFATE SULFURTRANSFERASE_RHODANESE-LIKE DOMAIN-CONTAINING PROTEIN 3"/>
    <property type="match status" value="1"/>
</dbReference>
<name>A0A3E0TRL0_9GAMM</name>
<sequence>MKTASKLLMFCIKSFVLQTRARFMIKSPHEYVNEVQTKINELDIKQWQSNPKMYVLIDIREPSEITKGMLPNATHIARGLLEFQLMNHPALITLSALEQASANILLYCQSGGRSALSTKSLSNMGFNNVHSLKGGYNEWLKLTTS</sequence>
<accession>A0A3E0TRL0</accession>
<protein>
    <recommendedName>
        <fullName evidence="1">Rhodanese domain-containing protein</fullName>
    </recommendedName>
</protein>
<evidence type="ECO:0000313" key="2">
    <source>
        <dbReference type="EMBL" id="REL27209.1"/>
    </source>
</evidence>
<comment type="caution">
    <text evidence="2">The sequence shown here is derived from an EMBL/GenBank/DDBJ whole genome shotgun (WGS) entry which is preliminary data.</text>
</comment>
<dbReference type="InterPro" id="IPR001763">
    <property type="entry name" value="Rhodanese-like_dom"/>
</dbReference>
<organism evidence="2 3">
    <name type="scientific">Thalassotalea euphylliae</name>
    <dbReference type="NCBI Taxonomy" id="1655234"/>
    <lineage>
        <taxon>Bacteria</taxon>
        <taxon>Pseudomonadati</taxon>
        <taxon>Pseudomonadota</taxon>
        <taxon>Gammaproteobacteria</taxon>
        <taxon>Alteromonadales</taxon>
        <taxon>Colwelliaceae</taxon>
        <taxon>Thalassotalea</taxon>
    </lineage>
</organism>
<feature type="domain" description="Rhodanese" evidence="1">
    <location>
        <begin position="50"/>
        <end position="144"/>
    </location>
</feature>
<dbReference type="AlphaFoldDB" id="A0A3E0TRL0"/>
<evidence type="ECO:0000259" key="1">
    <source>
        <dbReference type="PROSITE" id="PS50206"/>
    </source>
</evidence>
<dbReference type="PANTHER" id="PTHR44086">
    <property type="entry name" value="THIOSULFATE SULFURTRANSFERASE RDL2, MITOCHONDRIAL-RELATED"/>
    <property type="match status" value="1"/>
</dbReference>
<proteinExistence type="predicted"/>
<gene>
    <name evidence="2" type="ORF">DXX93_11975</name>
</gene>
<dbReference type="OrthoDB" id="9791096at2"/>
<dbReference type="PROSITE" id="PS50206">
    <property type="entry name" value="RHODANESE_3"/>
    <property type="match status" value="1"/>
</dbReference>
<dbReference type="Proteomes" id="UP000256478">
    <property type="component" value="Unassembled WGS sequence"/>
</dbReference>
<dbReference type="EMBL" id="QUOU01000001">
    <property type="protein sequence ID" value="REL27209.1"/>
    <property type="molecule type" value="Genomic_DNA"/>
</dbReference>